<dbReference type="InterPro" id="IPR044974">
    <property type="entry name" value="Disease_R_plants"/>
</dbReference>
<dbReference type="PANTHER" id="PTHR11017:SF570">
    <property type="entry name" value="DISEASE RESISTANCE PROTEIN (TIR-NBS CLASS)-RELATED"/>
    <property type="match status" value="1"/>
</dbReference>
<accession>A0ABD3KXA5</accession>
<sequence>MEDGNLKRAAETSSLAVSKQQRNEELIKLSLFSFSDLPEENNVPSESGANSGPSASYGSVIGNNYYVFLSFRGSDTRNGFVDHLYHRLQDVGLSFHPNFVFKDDKDLPKGEDIDANLISAITRSKVSIPIISENYAASYWCLRELSQIVECKENRKQIVLPVLYKVKPKDVREMQGKFGDAFRCHKHKFDKEVKRKGQEALKKAVAYSVYESEKFASGHEGELVKELVKTILSKQQHDFLPSLPKDLVGIDDHVARVMNLAKKSVDTASSETQIIMIYGIGGIGKTTLATTIYKKLSNKFEYRSFLKDIRETINRKGVKYVQYLHILNLTTESGHGEHDSGIEMIRHTCKEKKVLILLDDVDCEDHLGKLIGGCTFTSGSWIIITCRDKSLLKSEYKGYELKGMNHKDSLLLFSRYALRGEQPSTKLAALSRGIVRTTGGLPLTLMIIGSLLKGKPEHIWIEMQEKLEKMPNKDVQKMLGITYDSLEYEEQQMFLDIACLFIGIHKRIAIYLWKDILWCQHSGLDRLIELSLIKFDDDDKLRMHDHLRDLGRAIARPRNKTPWDCRRQWGEEAITVQRSKVENRNIEALRLDENGSSMFMDRRRFEKMPNLKFLHLSEVDLVGNFEDSLSELRWLEWEKCPNSFKATNVHLEKLLILDLSHGDICHEWRGWSSIKMERLKVLNLSGCCKLRSNPNLSAFKSLEMLILENCQYLMNIDDSIGDVKCLIHLNLRGCHHLKELPKAMGELKELKELIIGNTSLKKIPPCIGSLKKLEMLDAYGCRLLDGLPNSISQLVNLLTLDLTYCFRSSRLPENFISSRLPKNFISLVKLPLVKLPCPPLKGVRLRNGLELASTREEDGCYHIPNSIGKLERLTKLDLSKTNIRKLPESIGDLKNLKILRIVDSLKLKTLPSTIHQLDKLEEIHASGCGKMKWEIHIDGLSSLRILRLDETLVSGFTDTIDKLSCLQELDLRHCVMLRSLPELPAYLTSLTVTCQHHTLPQLSHLIHLKKLFVSHCETLKFIPELPSGLLELDVRGCDMLEELPSLSSLEFLWRLTLVSCYKVYNIDGLEQLKSLRDLCIDIGELDGPPSNDDLVLEKLENLEGLAVRGYQSLRRLDISQSSRLKELKISNCINLVKIECLDRLKDLKTVTIEECKGLHV</sequence>
<evidence type="ECO:0000259" key="5">
    <source>
        <dbReference type="PROSITE" id="PS50104"/>
    </source>
</evidence>
<dbReference type="EMBL" id="JBJKBG010000003">
    <property type="protein sequence ID" value="KAL3744355.1"/>
    <property type="molecule type" value="Genomic_DNA"/>
</dbReference>
<comment type="caution">
    <text evidence="6">The sequence shown here is derived from an EMBL/GenBank/DDBJ whole genome shotgun (WGS) entry which is preliminary data.</text>
</comment>
<dbReference type="InterPro" id="IPR027417">
    <property type="entry name" value="P-loop_NTPase"/>
</dbReference>
<dbReference type="GO" id="GO:0006952">
    <property type="term" value="P:defense response"/>
    <property type="evidence" value="ECO:0007669"/>
    <property type="project" value="UniProtKB-KW"/>
</dbReference>
<dbReference type="AlphaFoldDB" id="A0ABD3KXA5"/>
<keyword evidence="7" id="KW-1185">Reference proteome</keyword>
<evidence type="ECO:0000256" key="1">
    <source>
        <dbReference type="ARBA" id="ARBA00022614"/>
    </source>
</evidence>
<keyword evidence="3" id="KW-0611">Plant defense</keyword>
<keyword evidence="1" id="KW-0433">Leucine-rich repeat</keyword>
<feature type="domain" description="TIR" evidence="5">
    <location>
        <begin position="63"/>
        <end position="209"/>
    </location>
</feature>
<dbReference type="InterPro" id="IPR002182">
    <property type="entry name" value="NB-ARC"/>
</dbReference>
<dbReference type="Pfam" id="PF01582">
    <property type="entry name" value="TIR"/>
    <property type="match status" value="1"/>
</dbReference>
<feature type="region of interest" description="Disordered" evidence="4">
    <location>
        <begin position="1"/>
        <end position="20"/>
    </location>
</feature>
<evidence type="ECO:0000256" key="3">
    <source>
        <dbReference type="ARBA" id="ARBA00022821"/>
    </source>
</evidence>
<dbReference type="SUPFAM" id="SSF52058">
    <property type="entry name" value="L domain-like"/>
    <property type="match status" value="3"/>
</dbReference>
<dbReference type="SMART" id="SM00369">
    <property type="entry name" value="LRR_TYP"/>
    <property type="match status" value="2"/>
</dbReference>
<dbReference type="Pfam" id="PF23598">
    <property type="entry name" value="LRR_14"/>
    <property type="match status" value="2"/>
</dbReference>
<dbReference type="Gene3D" id="3.80.10.10">
    <property type="entry name" value="Ribonuclease Inhibitor"/>
    <property type="match status" value="3"/>
</dbReference>
<dbReference type="SUPFAM" id="SSF52540">
    <property type="entry name" value="P-loop containing nucleoside triphosphate hydrolases"/>
    <property type="match status" value="1"/>
</dbReference>
<dbReference type="PANTHER" id="PTHR11017">
    <property type="entry name" value="LEUCINE-RICH REPEAT-CONTAINING PROTEIN"/>
    <property type="match status" value="1"/>
</dbReference>
<evidence type="ECO:0000256" key="4">
    <source>
        <dbReference type="SAM" id="MobiDB-lite"/>
    </source>
</evidence>
<dbReference type="Gene3D" id="3.40.50.10140">
    <property type="entry name" value="Toll/interleukin-1 receptor homology (TIR) domain"/>
    <property type="match status" value="1"/>
</dbReference>
<dbReference type="InterPro" id="IPR000157">
    <property type="entry name" value="TIR_dom"/>
</dbReference>
<dbReference type="InterPro" id="IPR055414">
    <property type="entry name" value="LRR_R13L4/SHOC2-like"/>
</dbReference>
<dbReference type="InterPro" id="IPR035897">
    <property type="entry name" value="Toll_tir_struct_dom_sf"/>
</dbReference>
<dbReference type="SUPFAM" id="SSF52200">
    <property type="entry name" value="Toll/Interleukin receptor TIR domain"/>
    <property type="match status" value="1"/>
</dbReference>
<keyword evidence="2" id="KW-0677">Repeat</keyword>
<proteinExistence type="predicted"/>
<dbReference type="Gene3D" id="1.10.8.430">
    <property type="entry name" value="Helical domain of apoptotic protease-activating factors"/>
    <property type="match status" value="1"/>
</dbReference>
<dbReference type="InterPro" id="IPR003591">
    <property type="entry name" value="Leu-rich_rpt_typical-subtyp"/>
</dbReference>
<dbReference type="PRINTS" id="PR00364">
    <property type="entry name" value="DISEASERSIST"/>
</dbReference>
<reference evidence="6 7" key="1">
    <citation type="submission" date="2024-11" db="EMBL/GenBank/DDBJ databases">
        <title>Chromosome-level genome assembly of Eucalyptus globulus Labill. provides insights into its genome evolution.</title>
        <authorList>
            <person name="Li X."/>
        </authorList>
    </citation>
    <scope>NUCLEOTIDE SEQUENCE [LARGE SCALE GENOMIC DNA]</scope>
    <source>
        <strain evidence="6">CL2024</strain>
        <tissue evidence="6">Fresh tender leaves</tissue>
    </source>
</reference>
<name>A0ABD3KXA5_EUCGL</name>
<dbReference type="InterPro" id="IPR042197">
    <property type="entry name" value="Apaf_helical"/>
</dbReference>
<feature type="compositionally biased region" description="Basic and acidic residues" evidence="4">
    <location>
        <begin position="1"/>
        <end position="10"/>
    </location>
</feature>
<dbReference type="Gene3D" id="3.40.50.300">
    <property type="entry name" value="P-loop containing nucleotide triphosphate hydrolases"/>
    <property type="match status" value="1"/>
</dbReference>
<dbReference type="GO" id="GO:0051707">
    <property type="term" value="P:response to other organism"/>
    <property type="evidence" value="ECO:0007669"/>
    <property type="project" value="UniProtKB-ARBA"/>
</dbReference>
<dbReference type="Pfam" id="PF23282">
    <property type="entry name" value="WHD_ROQ1"/>
    <property type="match status" value="1"/>
</dbReference>
<gene>
    <name evidence="6" type="ORF">ACJRO7_013597</name>
</gene>
<dbReference type="InterPro" id="IPR058192">
    <property type="entry name" value="WHD_ROQ1-like"/>
</dbReference>
<organism evidence="6 7">
    <name type="scientific">Eucalyptus globulus</name>
    <name type="common">Tasmanian blue gum</name>
    <dbReference type="NCBI Taxonomy" id="34317"/>
    <lineage>
        <taxon>Eukaryota</taxon>
        <taxon>Viridiplantae</taxon>
        <taxon>Streptophyta</taxon>
        <taxon>Embryophyta</taxon>
        <taxon>Tracheophyta</taxon>
        <taxon>Spermatophyta</taxon>
        <taxon>Magnoliopsida</taxon>
        <taxon>eudicotyledons</taxon>
        <taxon>Gunneridae</taxon>
        <taxon>Pentapetalae</taxon>
        <taxon>rosids</taxon>
        <taxon>malvids</taxon>
        <taxon>Myrtales</taxon>
        <taxon>Myrtaceae</taxon>
        <taxon>Myrtoideae</taxon>
        <taxon>Eucalypteae</taxon>
        <taxon>Eucalyptus</taxon>
    </lineage>
</organism>
<dbReference type="Proteomes" id="UP001634007">
    <property type="component" value="Unassembled WGS sequence"/>
</dbReference>
<evidence type="ECO:0000256" key="2">
    <source>
        <dbReference type="ARBA" id="ARBA00022737"/>
    </source>
</evidence>
<dbReference type="PROSITE" id="PS50104">
    <property type="entry name" value="TIR"/>
    <property type="match status" value="1"/>
</dbReference>
<evidence type="ECO:0000313" key="6">
    <source>
        <dbReference type="EMBL" id="KAL3744355.1"/>
    </source>
</evidence>
<dbReference type="SMART" id="SM00255">
    <property type="entry name" value="TIR"/>
    <property type="match status" value="1"/>
</dbReference>
<feature type="compositionally biased region" description="Polar residues" evidence="4">
    <location>
        <begin position="11"/>
        <end position="20"/>
    </location>
</feature>
<evidence type="ECO:0000313" key="7">
    <source>
        <dbReference type="Proteomes" id="UP001634007"/>
    </source>
</evidence>
<dbReference type="Pfam" id="PF00931">
    <property type="entry name" value="NB-ARC"/>
    <property type="match status" value="1"/>
</dbReference>
<protein>
    <recommendedName>
        <fullName evidence="5">TIR domain-containing protein</fullName>
    </recommendedName>
</protein>
<dbReference type="InterPro" id="IPR032675">
    <property type="entry name" value="LRR_dom_sf"/>
</dbReference>